<comment type="subcellular location">
    <subcellularLocation>
        <location evidence="1">Cell membrane</location>
        <topology evidence="1">Multi-pass membrane protein</topology>
    </subcellularLocation>
</comment>
<dbReference type="Gene3D" id="3.40.1110.10">
    <property type="entry name" value="Calcium-transporting ATPase, cytoplasmic domain N"/>
    <property type="match status" value="1"/>
</dbReference>
<keyword evidence="5 6" id="KW-0472">Membrane</keyword>
<evidence type="ECO:0000256" key="2">
    <source>
        <dbReference type="ARBA" id="ARBA00022692"/>
    </source>
</evidence>
<evidence type="ECO:0000256" key="4">
    <source>
        <dbReference type="ARBA" id="ARBA00022989"/>
    </source>
</evidence>
<dbReference type="HOGENOM" id="CLU_002360_5_1_11"/>
<dbReference type="EMBL" id="CP001361">
    <property type="protein sequence ID" value="AFL04947.1"/>
    <property type="molecule type" value="Genomic_DNA"/>
</dbReference>
<feature type="domain" description="P-type ATPase A" evidence="7">
    <location>
        <begin position="109"/>
        <end position="208"/>
    </location>
</feature>
<dbReference type="InterPro" id="IPR023298">
    <property type="entry name" value="ATPase_P-typ_TM_dom_sf"/>
</dbReference>
<dbReference type="Gene3D" id="2.70.150.10">
    <property type="entry name" value="Calcium-transporting ATPase, cytoplasmic transduction domain A"/>
    <property type="match status" value="1"/>
</dbReference>
<dbReference type="PATRIC" id="fig|484020.3.peg.1339"/>
<keyword evidence="2 6" id="KW-0812">Transmembrane</keyword>
<name>I3WJ84_BIFBI</name>
<dbReference type="InterPro" id="IPR036412">
    <property type="entry name" value="HAD-like_sf"/>
</dbReference>
<dbReference type="InterPro" id="IPR023214">
    <property type="entry name" value="HAD_sf"/>
</dbReference>
<dbReference type="InterPro" id="IPR001757">
    <property type="entry name" value="P_typ_ATPase"/>
</dbReference>
<keyword evidence="4 6" id="KW-1133">Transmembrane helix</keyword>
<evidence type="ECO:0000313" key="8">
    <source>
        <dbReference type="EMBL" id="AFL04947.1"/>
    </source>
</evidence>
<dbReference type="GO" id="GO:0005524">
    <property type="term" value="F:ATP binding"/>
    <property type="evidence" value="ECO:0007669"/>
    <property type="project" value="InterPro"/>
</dbReference>
<dbReference type="InterPro" id="IPR023299">
    <property type="entry name" value="ATPase_P-typ_cyto_dom_N"/>
</dbReference>
<dbReference type="SFLD" id="SFLDG00002">
    <property type="entry name" value="C1.7:_P-type_atpase_like"/>
    <property type="match status" value="1"/>
</dbReference>
<dbReference type="Gene3D" id="3.40.50.1000">
    <property type="entry name" value="HAD superfamily/HAD-like"/>
    <property type="match status" value="1"/>
</dbReference>
<sequence length="822" mass="88503">MLCGFLASPQQFSHTVETMTGLTTSEVEERRARGEGETGARSVTKSTGAILRENICTLFNALNFAIAILLFAVGAYSNMLFIAIIILNIVIGIVQEFKAKKLVDELTILNQPHAVVLRDGKETTIEAGDIVKDDVMVLDSGKQICNDAVIIDGRLEVNESLLTGESDSIDKTAGSELYSGSSVISGRAYARVTHVGDENYTNSLINEVRQEKRVHSELLDSMRKVTRFTSFLIIPLGVLLFVEAMFLRHSGTYDAVVSSAAALLGMLPKGLVLLISVSLATGVIRLAKAKILVQNIYSLETLAHVDVLCLDKTGTLTDGNMSVDRIVPLGERGAAEDSDALLRAYLDASEDNNVTIAALRAHFGADGSTADAGQPAAPAGDGRFAAQAIIPFSSKRKWGAITMRAAAGAADAPRHAQEGESATAATETVFLGAPERILGANLPDEAAALMGQGLRLIAVGYLPGAWTDEERLPDALQPMFLIALRDNIRPRAKETLAYFHDQGVDVKVISGDHPDTVAAVARQAGLERWRDVIDMTSVPADAPDSTFDDVAGRYTVFSRVTPKQKRQLVQAMQRAGHQVAMTGDGVNDLLALREADCSIAIASGSDAARQISQVVLLDSDFTYLPQVVLEGRKVVNNVTRTAAVFFIKTIYSVLVSFFCLALNVPFPFIPIQITLVDACIEAWPSFLTIFESDTRRIRGRFLPTALGKAAPFAIAVTGMIIAFSLIAPFGETQNRTVMFALLIAASMVAVIKSCVPFTKIRVFVCVTMVLGAPFALLILPHLFEVVAMTGPMRAWFAVAFVVMTAVTAAIIAAQRAWLRSRR</sequence>
<feature type="transmembrane region" description="Helical" evidence="6">
    <location>
        <begin position="795"/>
        <end position="818"/>
    </location>
</feature>
<dbReference type="AlphaFoldDB" id="I3WJ84"/>
<feature type="transmembrane region" description="Helical" evidence="6">
    <location>
        <begin position="228"/>
        <end position="247"/>
    </location>
</feature>
<dbReference type="PROSITE" id="PS00154">
    <property type="entry name" value="ATPASE_E1_E2"/>
    <property type="match status" value="1"/>
</dbReference>
<dbReference type="Pfam" id="PF00122">
    <property type="entry name" value="E1-E2_ATPase"/>
    <property type="match status" value="1"/>
</dbReference>
<evidence type="ECO:0000256" key="3">
    <source>
        <dbReference type="ARBA" id="ARBA00022967"/>
    </source>
</evidence>
<proteinExistence type="predicted"/>
<dbReference type="CDD" id="cd02609">
    <property type="entry name" value="P-type_ATPase"/>
    <property type="match status" value="1"/>
</dbReference>
<dbReference type="InterPro" id="IPR018303">
    <property type="entry name" value="ATPase_P-typ_P_site"/>
</dbReference>
<organism evidence="8 9">
    <name type="scientific">Bifidobacterium bifidum BGN4</name>
    <dbReference type="NCBI Taxonomy" id="484020"/>
    <lineage>
        <taxon>Bacteria</taxon>
        <taxon>Bacillati</taxon>
        <taxon>Actinomycetota</taxon>
        <taxon>Actinomycetes</taxon>
        <taxon>Bifidobacteriales</taxon>
        <taxon>Bifidobacteriaceae</taxon>
        <taxon>Bifidobacterium</taxon>
    </lineage>
</organism>
<dbReference type="PANTHER" id="PTHR42861">
    <property type="entry name" value="CALCIUM-TRANSPORTING ATPASE"/>
    <property type="match status" value="1"/>
</dbReference>
<dbReference type="InterPro" id="IPR008250">
    <property type="entry name" value="ATPase_P-typ_transduc_dom_A_sf"/>
</dbReference>
<feature type="transmembrane region" description="Helical" evidence="6">
    <location>
        <begin position="669"/>
        <end position="690"/>
    </location>
</feature>
<dbReference type="SFLD" id="SFLDS00003">
    <property type="entry name" value="Haloacid_Dehalogenase"/>
    <property type="match status" value="1"/>
</dbReference>
<dbReference type="InterPro" id="IPR059000">
    <property type="entry name" value="ATPase_P-type_domA"/>
</dbReference>
<feature type="transmembrane region" description="Helical" evidence="6">
    <location>
        <begin position="79"/>
        <end position="97"/>
    </location>
</feature>
<feature type="transmembrane region" description="Helical" evidence="6">
    <location>
        <begin position="710"/>
        <end position="730"/>
    </location>
</feature>
<dbReference type="SUPFAM" id="SSF81653">
    <property type="entry name" value="Calcium ATPase, transduction domain A"/>
    <property type="match status" value="1"/>
</dbReference>
<dbReference type="GO" id="GO:0005886">
    <property type="term" value="C:plasma membrane"/>
    <property type="evidence" value="ECO:0007669"/>
    <property type="project" value="UniProtKB-SubCell"/>
</dbReference>
<evidence type="ECO:0000256" key="6">
    <source>
        <dbReference type="SAM" id="Phobius"/>
    </source>
</evidence>
<dbReference type="PRINTS" id="PR00121">
    <property type="entry name" value="NAKATPASE"/>
</dbReference>
<reference evidence="8 9" key="1">
    <citation type="journal article" date="2012" name="J. Bacteriol.">
        <title>Complete Genome Sequence of the Probiotic Bacterium Bifidobacterium bifidum Strain BGN4.</title>
        <authorList>
            <person name="Yu D.S."/>
            <person name="Jeong H."/>
            <person name="Lee D.H."/>
            <person name="Kwon S.K."/>
            <person name="Song J.Y."/>
            <person name="Kim B.K."/>
            <person name="Park M.S."/>
            <person name="Ji G.E."/>
            <person name="Oh T.K."/>
            <person name="Kim J.F."/>
        </authorList>
    </citation>
    <scope>NUCLEOTIDE SEQUENCE [LARGE SCALE GENOMIC DNA]</scope>
    <source>
        <strain evidence="8 9">BGN4</strain>
    </source>
</reference>
<evidence type="ECO:0000256" key="5">
    <source>
        <dbReference type="ARBA" id="ARBA00023136"/>
    </source>
</evidence>
<dbReference type="SUPFAM" id="SSF81665">
    <property type="entry name" value="Calcium ATPase, transmembrane domain M"/>
    <property type="match status" value="1"/>
</dbReference>
<keyword evidence="3" id="KW-1278">Translocase</keyword>
<dbReference type="NCBIfam" id="TIGR01494">
    <property type="entry name" value="ATPase_P-type"/>
    <property type="match status" value="2"/>
</dbReference>
<feature type="transmembrane region" description="Helical" evidence="6">
    <location>
        <begin position="267"/>
        <end position="287"/>
    </location>
</feature>
<feature type="transmembrane region" description="Helical" evidence="6">
    <location>
        <begin position="736"/>
        <end position="755"/>
    </location>
</feature>
<feature type="transmembrane region" description="Helical" evidence="6">
    <location>
        <begin position="762"/>
        <end position="783"/>
    </location>
</feature>
<dbReference type="SUPFAM" id="SSF56784">
    <property type="entry name" value="HAD-like"/>
    <property type="match status" value="1"/>
</dbReference>
<dbReference type="SFLD" id="SFLDF00027">
    <property type="entry name" value="p-type_atpase"/>
    <property type="match status" value="1"/>
</dbReference>
<dbReference type="KEGG" id="bbf:BBB_1355"/>
<dbReference type="Pfam" id="PF00702">
    <property type="entry name" value="Hydrolase"/>
    <property type="match status" value="1"/>
</dbReference>
<dbReference type="PRINTS" id="PR00119">
    <property type="entry name" value="CATATPASE"/>
</dbReference>
<gene>
    <name evidence="8" type="primary">exp</name>
    <name evidence="8" type="ORF">BBB_1355</name>
</gene>
<dbReference type="Gene3D" id="1.20.1110.10">
    <property type="entry name" value="Calcium-transporting ATPase, transmembrane domain"/>
    <property type="match status" value="1"/>
</dbReference>
<protein>
    <submittedName>
        <fullName evidence="8">Putative cation-transporting ATPase</fullName>
    </submittedName>
</protein>
<dbReference type="GO" id="GO:0016887">
    <property type="term" value="F:ATP hydrolysis activity"/>
    <property type="evidence" value="ECO:0007669"/>
    <property type="project" value="InterPro"/>
</dbReference>
<evidence type="ECO:0000313" key="9">
    <source>
        <dbReference type="Proteomes" id="UP000006173"/>
    </source>
</evidence>
<dbReference type="Proteomes" id="UP000006173">
    <property type="component" value="Chromosome"/>
</dbReference>
<dbReference type="InterPro" id="IPR044492">
    <property type="entry name" value="P_typ_ATPase_HD_dom"/>
</dbReference>
<evidence type="ECO:0000256" key="1">
    <source>
        <dbReference type="ARBA" id="ARBA00004651"/>
    </source>
</evidence>
<accession>I3WJ84</accession>
<evidence type="ECO:0000259" key="7">
    <source>
        <dbReference type="Pfam" id="PF00122"/>
    </source>
</evidence>
<feature type="transmembrane region" description="Helical" evidence="6">
    <location>
        <begin position="642"/>
        <end position="663"/>
    </location>
</feature>